<protein>
    <recommendedName>
        <fullName evidence="3">BrnT family toxin</fullName>
    </recommendedName>
</protein>
<dbReference type="RefSeq" id="WP_079205719.1">
    <property type="nucleotide sequence ID" value="NZ_MVGR01000002.1"/>
</dbReference>
<proteinExistence type="predicted"/>
<dbReference type="EMBL" id="MVGR01000002">
    <property type="protein sequence ID" value="OPF19757.1"/>
    <property type="molecule type" value="Genomic_DNA"/>
</dbReference>
<dbReference type="InterPro" id="IPR038573">
    <property type="entry name" value="BrnT_sf"/>
</dbReference>
<evidence type="ECO:0008006" key="3">
    <source>
        <dbReference type="Google" id="ProtNLM"/>
    </source>
</evidence>
<comment type="caution">
    <text evidence="1">The sequence shown here is derived from an EMBL/GenBank/DDBJ whole genome shotgun (WGS) entry which is preliminary data.</text>
</comment>
<dbReference type="Gene3D" id="3.10.450.530">
    <property type="entry name" value="Ribonuclease toxin, BrnT, of type II toxin-antitoxin system"/>
    <property type="match status" value="1"/>
</dbReference>
<accession>A0A1V4BYE4</accession>
<dbReference type="Pfam" id="PF04365">
    <property type="entry name" value="BrnT_toxin"/>
    <property type="match status" value="1"/>
</dbReference>
<evidence type="ECO:0000313" key="1">
    <source>
        <dbReference type="EMBL" id="OPF19757.1"/>
    </source>
</evidence>
<dbReference type="AlphaFoldDB" id="A0A1V4BYE4"/>
<dbReference type="InterPro" id="IPR007460">
    <property type="entry name" value="BrnT_toxin"/>
</dbReference>
<sequence>MRWTWDDEKNRANKRKHGLSFETAQYVFADPLAVSRPDPYPYEERWQTIGLIGELVVFVAHTWPEFNPATGEETGRIISARRATPPERRAYEEETF</sequence>
<evidence type="ECO:0000313" key="2">
    <source>
        <dbReference type="Proteomes" id="UP000189835"/>
    </source>
</evidence>
<dbReference type="Proteomes" id="UP000189835">
    <property type="component" value="Unassembled WGS sequence"/>
</dbReference>
<gene>
    <name evidence="1" type="ORF">B1L04_02945</name>
</gene>
<organism evidence="1 2">
    <name type="scientific">Microcystis aeruginosa KW</name>
    <dbReference type="NCBI Taxonomy" id="1960155"/>
    <lineage>
        <taxon>Bacteria</taxon>
        <taxon>Bacillati</taxon>
        <taxon>Cyanobacteriota</taxon>
        <taxon>Cyanophyceae</taxon>
        <taxon>Oscillatoriophycideae</taxon>
        <taxon>Chroococcales</taxon>
        <taxon>Microcystaceae</taxon>
        <taxon>Microcystis</taxon>
    </lineage>
</organism>
<reference evidence="1 2" key="1">
    <citation type="submission" date="2017-02" db="EMBL/GenBank/DDBJ databases">
        <title>Genome sequence of Microcystis aeruginosa KW.</title>
        <authorList>
            <person name="Oh H.-M."/>
            <person name="Ahn C.-Y."/>
            <person name="Jeong H."/>
            <person name="Srivastava A."/>
            <person name="Lee H.-G."/>
            <person name="Kang S.-R."/>
        </authorList>
    </citation>
    <scope>NUCLEOTIDE SEQUENCE [LARGE SCALE GENOMIC DNA]</scope>
    <source>
        <strain evidence="1 2">KW</strain>
    </source>
</reference>
<name>A0A1V4BYE4_MICAE</name>